<reference evidence="1 2" key="1">
    <citation type="submission" date="2014-04" db="EMBL/GenBank/DDBJ databases">
        <authorList>
            <consortium name="DOE Joint Genome Institute"/>
            <person name="Kuo A."/>
            <person name="Kohler A."/>
            <person name="Nagy L.G."/>
            <person name="Floudas D."/>
            <person name="Copeland A."/>
            <person name="Barry K.W."/>
            <person name="Cichocki N."/>
            <person name="Veneault-Fourrey C."/>
            <person name="LaButti K."/>
            <person name="Lindquist E.A."/>
            <person name="Lipzen A."/>
            <person name="Lundell T."/>
            <person name="Morin E."/>
            <person name="Murat C."/>
            <person name="Sun H."/>
            <person name="Tunlid A."/>
            <person name="Henrissat B."/>
            <person name="Grigoriev I.V."/>
            <person name="Hibbett D.S."/>
            <person name="Martin F."/>
            <person name="Nordberg H.P."/>
            <person name="Cantor M.N."/>
            <person name="Hua S.X."/>
        </authorList>
    </citation>
    <scope>NUCLEOTIDE SEQUENCE [LARGE SCALE GENOMIC DNA]</scope>
    <source>
        <strain evidence="1 2">Foug A</strain>
    </source>
</reference>
<feature type="non-terminal residue" evidence="1">
    <location>
        <position position="1"/>
    </location>
</feature>
<evidence type="ECO:0000313" key="1">
    <source>
        <dbReference type="EMBL" id="KIM67518.1"/>
    </source>
</evidence>
<protein>
    <submittedName>
        <fullName evidence="1">Uncharacterized protein</fullName>
    </submittedName>
</protein>
<dbReference type="HOGENOM" id="CLU_079696_0_0_1"/>
<accession>A0A0C3A1I5</accession>
<dbReference type="Proteomes" id="UP000053989">
    <property type="component" value="Unassembled WGS sequence"/>
</dbReference>
<dbReference type="OrthoDB" id="2666050at2759"/>
<evidence type="ECO:0000313" key="2">
    <source>
        <dbReference type="Proteomes" id="UP000053989"/>
    </source>
</evidence>
<gene>
    <name evidence="1" type="ORF">SCLCIDRAFT_107622</name>
</gene>
<name>A0A0C3A1I5_9AGAM</name>
<sequence>PFIRCGRATPPLPFAIQCLSLNEAEHVTDTLQRIVVALPASPDHKQVLATLNKPCVHTLLDDKAGFHAVVIGGPPRVHRTDESTRTAEGTFQWTNTRATKIFWEALTFVIVKGIADHMPPLLAAGNVDPNSLPSPSCTITSTDALEDMLHGLNIASPCSHSSSPSLAPASSSTSPPPSNVSPLIYTHVRNLHGIISSNYYRMSTLWVEDLMQPLSALATQYLASHGYGASDVTTIVQTY</sequence>
<keyword evidence="2" id="KW-1185">Reference proteome</keyword>
<reference evidence="2" key="2">
    <citation type="submission" date="2015-01" db="EMBL/GenBank/DDBJ databases">
        <title>Evolutionary Origins and Diversification of the Mycorrhizal Mutualists.</title>
        <authorList>
            <consortium name="DOE Joint Genome Institute"/>
            <consortium name="Mycorrhizal Genomics Consortium"/>
            <person name="Kohler A."/>
            <person name="Kuo A."/>
            <person name="Nagy L.G."/>
            <person name="Floudas D."/>
            <person name="Copeland A."/>
            <person name="Barry K.W."/>
            <person name="Cichocki N."/>
            <person name="Veneault-Fourrey C."/>
            <person name="LaButti K."/>
            <person name="Lindquist E.A."/>
            <person name="Lipzen A."/>
            <person name="Lundell T."/>
            <person name="Morin E."/>
            <person name="Murat C."/>
            <person name="Riley R."/>
            <person name="Ohm R."/>
            <person name="Sun H."/>
            <person name="Tunlid A."/>
            <person name="Henrissat B."/>
            <person name="Grigoriev I.V."/>
            <person name="Hibbett D.S."/>
            <person name="Martin F."/>
        </authorList>
    </citation>
    <scope>NUCLEOTIDE SEQUENCE [LARGE SCALE GENOMIC DNA]</scope>
    <source>
        <strain evidence="2">Foug A</strain>
    </source>
</reference>
<dbReference type="EMBL" id="KN822012">
    <property type="protein sequence ID" value="KIM67518.1"/>
    <property type="molecule type" value="Genomic_DNA"/>
</dbReference>
<dbReference type="AlphaFoldDB" id="A0A0C3A1I5"/>
<proteinExistence type="predicted"/>
<organism evidence="1 2">
    <name type="scientific">Scleroderma citrinum Foug A</name>
    <dbReference type="NCBI Taxonomy" id="1036808"/>
    <lineage>
        <taxon>Eukaryota</taxon>
        <taxon>Fungi</taxon>
        <taxon>Dikarya</taxon>
        <taxon>Basidiomycota</taxon>
        <taxon>Agaricomycotina</taxon>
        <taxon>Agaricomycetes</taxon>
        <taxon>Agaricomycetidae</taxon>
        <taxon>Boletales</taxon>
        <taxon>Sclerodermatineae</taxon>
        <taxon>Sclerodermataceae</taxon>
        <taxon>Scleroderma</taxon>
    </lineage>
</organism>
<dbReference type="InParanoid" id="A0A0C3A1I5"/>